<dbReference type="PROSITE" id="PS50011">
    <property type="entry name" value="PROTEIN_KINASE_DOM"/>
    <property type="match status" value="1"/>
</dbReference>
<keyword evidence="2" id="KW-0812">Transmembrane</keyword>
<dbReference type="SUPFAM" id="SSF56112">
    <property type="entry name" value="Protein kinase-like (PK-like)"/>
    <property type="match status" value="1"/>
</dbReference>
<dbReference type="GO" id="GO:0004672">
    <property type="term" value="F:protein kinase activity"/>
    <property type="evidence" value="ECO:0007669"/>
    <property type="project" value="InterPro"/>
</dbReference>
<evidence type="ECO:0000256" key="1">
    <source>
        <dbReference type="SAM" id="MobiDB-lite"/>
    </source>
</evidence>
<dbReference type="PANTHER" id="PTHR35395:SF1">
    <property type="entry name" value="DUF6536 DOMAIN-CONTAINING PROTEIN"/>
    <property type="match status" value="1"/>
</dbReference>
<dbReference type="Gene3D" id="1.10.510.10">
    <property type="entry name" value="Transferase(Phosphotransferase) domain 1"/>
    <property type="match status" value="1"/>
</dbReference>
<name>A0A423VY50_9PEZI</name>
<dbReference type="STRING" id="356882.A0A423VY50"/>
<dbReference type="Pfam" id="PF00069">
    <property type="entry name" value="Pkinase"/>
    <property type="match status" value="1"/>
</dbReference>
<evidence type="ECO:0000259" key="3">
    <source>
        <dbReference type="PROSITE" id="PS50011"/>
    </source>
</evidence>
<feature type="transmembrane region" description="Helical" evidence="2">
    <location>
        <begin position="350"/>
        <end position="371"/>
    </location>
</feature>
<feature type="transmembrane region" description="Helical" evidence="2">
    <location>
        <begin position="409"/>
        <end position="430"/>
    </location>
</feature>
<organism evidence="4 5">
    <name type="scientific">Cytospora schulzeri</name>
    <dbReference type="NCBI Taxonomy" id="448051"/>
    <lineage>
        <taxon>Eukaryota</taxon>
        <taxon>Fungi</taxon>
        <taxon>Dikarya</taxon>
        <taxon>Ascomycota</taxon>
        <taxon>Pezizomycotina</taxon>
        <taxon>Sordariomycetes</taxon>
        <taxon>Sordariomycetidae</taxon>
        <taxon>Diaporthales</taxon>
        <taxon>Cytosporaceae</taxon>
        <taxon>Cytospora</taxon>
    </lineage>
</organism>
<keyword evidence="5" id="KW-1185">Reference proteome</keyword>
<proteinExistence type="predicted"/>
<reference evidence="4 5" key="1">
    <citation type="submission" date="2015-09" db="EMBL/GenBank/DDBJ databases">
        <title>Host preference determinants of Valsa canker pathogens revealed by comparative genomics.</title>
        <authorList>
            <person name="Yin Z."/>
            <person name="Huang L."/>
        </authorList>
    </citation>
    <scope>NUCLEOTIDE SEQUENCE [LARGE SCALE GENOMIC DNA]</scope>
    <source>
        <strain evidence="4 5">03-1</strain>
    </source>
</reference>
<protein>
    <recommendedName>
        <fullName evidence="3">Protein kinase domain-containing protein</fullName>
    </recommendedName>
</protein>
<dbReference type="InterPro" id="IPR000719">
    <property type="entry name" value="Prot_kinase_dom"/>
</dbReference>
<feature type="transmembrane region" description="Helical" evidence="2">
    <location>
        <begin position="471"/>
        <end position="492"/>
    </location>
</feature>
<evidence type="ECO:0000313" key="5">
    <source>
        <dbReference type="Proteomes" id="UP000283895"/>
    </source>
</evidence>
<dbReference type="EMBL" id="LKEA01000034">
    <property type="protein sequence ID" value="ROV95971.1"/>
    <property type="molecule type" value="Genomic_DNA"/>
</dbReference>
<dbReference type="AlphaFoldDB" id="A0A423VY50"/>
<dbReference type="GO" id="GO:0005524">
    <property type="term" value="F:ATP binding"/>
    <property type="evidence" value="ECO:0007669"/>
    <property type="project" value="InterPro"/>
</dbReference>
<feature type="transmembrane region" description="Helical" evidence="2">
    <location>
        <begin position="436"/>
        <end position="459"/>
    </location>
</feature>
<accession>A0A423VY50</accession>
<dbReference type="Proteomes" id="UP000283895">
    <property type="component" value="Unassembled WGS sequence"/>
</dbReference>
<evidence type="ECO:0000256" key="2">
    <source>
        <dbReference type="SAM" id="Phobius"/>
    </source>
</evidence>
<keyword evidence="2" id="KW-1133">Transmembrane helix</keyword>
<evidence type="ECO:0000313" key="4">
    <source>
        <dbReference type="EMBL" id="ROV95971.1"/>
    </source>
</evidence>
<dbReference type="OrthoDB" id="5429634at2759"/>
<gene>
    <name evidence="4" type="ORF">VMCG_07978</name>
</gene>
<dbReference type="PANTHER" id="PTHR35395">
    <property type="entry name" value="DUF6536 DOMAIN-CONTAINING PROTEIN"/>
    <property type="match status" value="1"/>
</dbReference>
<keyword evidence="2" id="KW-0472">Membrane</keyword>
<feature type="domain" description="Protein kinase" evidence="3">
    <location>
        <begin position="1"/>
        <end position="399"/>
    </location>
</feature>
<feature type="region of interest" description="Disordered" evidence="1">
    <location>
        <begin position="1"/>
        <end position="24"/>
    </location>
</feature>
<comment type="caution">
    <text evidence="4">The sequence shown here is derived from an EMBL/GenBank/DDBJ whole genome shotgun (WGS) entry which is preliminary data.</text>
</comment>
<dbReference type="InterPro" id="IPR011009">
    <property type="entry name" value="Kinase-like_dom_sf"/>
</dbReference>
<sequence length="634" mass="71565">MASSKKVRVTSGAEMTEAERSAPDAAWEATVTKGMKETENEMILQWVSIVMIGIAVYGDGTKDYILKDALEGDFEYQQDLQAPLASCPNLRSIVDTIPDVEVFVYPFLAGDLLRFSKRDLANGTRKSILKSALTGLAELHDRGIIHTDDKPNNILLDYEETANGELVIQSVKISDLEDAVLLPPAVVKDSFINDTTWSLTTAENNRREDWAWCDENNVDPRDWNYQDIITDMQKAAAAGEYARKNVTECFDIYNDYFAPQGNVLVFVKNESIQTSPTDSLLLYVGVMPRSDDWAKNMWALENGTVHYVLQPPAGPVTVWYIGKPHYEVDHCLVQQPILTSSTCRFQYSPWILWIVCSFNLVKVSVMMWVWIVRKWQEPAKNEHQKQLLYTLGDAIASFMRNPSPETEGLCLATRCFLIEIVVVVLFSQSFDDLRRLGFSVSIPSFWSMGFGQLQPYTYLVIGLPRQDPGGLLVNVLLANLPQFVMSIMYIFYNAMMTTFLVQREFSNMYKEKRRKPLRVSEPIGIQRGSYFISLPLRYGIPSYALSSLMHWMISQSLFLARITALKADGSADLTNSFSTCGYSPIAIFFSLRFAAQYVYGGTGDNMVLSLPFLLPTQIRRLSGSCALMFLVTSV</sequence>